<sequence length="89" mass="9026">MTNQPTTIAHPFASSGASEVFEAVAGVPLHESLDAATDRLEAVLAGLRDLMTEPTVSNQATLIYFAADAALALCYAAHAGVAPEQGGAA</sequence>
<dbReference type="EMBL" id="NFSB01000079">
    <property type="protein sequence ID" value="OUM30955.1"/>
    <property type="molecule type" value="Genomic_DNA"/>
</dbReference>
<name>A0A1Y3KZ36_PSEPU</name>
<proteinExistence type="predicted"/>
<gene>
    <name evidence="1" type="ORF">B8W72_16255</name>
</gene>
<evidence type="ECO:0000313" key="1">
    <source>
        <dbReference type="EMBL" id="OUM30955.1"/>
    </source>
</evidence>
<dbReference type="AlphaFoldDB" id="A0A1Y3KZ36"/>
<comment type="caution">
    <text evidence="1">The sequence shown here is derived from an EMBL/GenBank/DDBJ whole genome shotgun (WGS) entry which is preliminary data.</text>
</comment>
<accession>A0A1Y3KZ36</accession>
<dbReference type="OrthoDB" id="7032835at2"/>
<dbReference type="Proteomes" id="UP000196082">
    <property type="component" value="Unassembled WGS sequence"/>
</dbReference>
<protein>
    <recommendedName>
        <fullName evidence="3">DUF3077 domain-containing protein</fullName>
    </recommendedName>
</protein>
<organism evidence="1 2">
    <name type="scientific">Pseudomonas putida</name>
    <name type="common">Arthrobacter siderocapsulatus</name>
    <dbReference type="NCBI Taxonomy" id="303"/>
    <lineage>
        <taxon>Bacteria</taxon>
        <taxon>Pseudomonadati</taxon>
        <taxon>Pseudomonadota</taxon>
        <taxon>Gammaproteobacteria</taxon>
        <taxon>Pseudomonadales</taxon>
        <taxon>Pseudomonadaceae</taxon>
        <taxon>Pseudomonas</taxon>
    </lineage>
</organism>
<reference evidence="1 2" key="1">
    <citation type="submission" date="2017-05" db="EMBL/GenBank/DDBJ databases">
        <title>Whole genome sequence of Pseudomonas putida isolate 1312 commercialized as a biostimulant.</title>
        <authorList>
            <person name="Crovadore J."/>
            <person name="Blanc P."/>
            <person name="Chablais R."/>
            <person name="Cochard B."/>
            <person name="Grizard D."/>
            <person name="Lefort F."/>
        </authorList>
    </citation>
    <scope>NUCLEOTIDE SEQUENCE [LARGE SCALE GENOMIC DNA]</scope>
    <source>
        <strain evidence="1 2">1312</strain>
    </source>
</reference>
<dbReference type="RefSeq" id="WP_086976767.1">
    <property type="nucleotide sequence ID" value="NZ_CP143524.1"/>
</dbReference>
<evidence type="ECO:0000313" key="2">
    <source>
        <dbReference type="Proteomes" id="UP000196082"/>
    </source>
</evidence>
<evidence type="ECO:0008006" key="3">
    <source>
        <dbReference type="Google" id="ProtNLM"/>
    </source>
</evidence>